<organism evidence="1 2">
    <name type="scientific">Flavobacterium circumlabens</name>
    <dbReference type="NCBI Taxonomy" id="2133765"/>
    <lineage>
        <taxon>Bacteria</taxon>
        <taxon>Pseudomonadati</taxon>
        <taxon>Bacteroidota</taxon>
        <taxon>Flavobacteriia</taxon>
        <taxon>Flavobacteriales</taxon>
        <taxon>Flavobacteriaceae</taxon>
        <taxon>Flavobacterium</taxon>
    </lineage>
</organism>
<sequence>MMKKNEILQRDVQDAINREPQLNATCIEVNANGGIITLSGFVIYPKKEQKQKIRQNRFPESWKSWKI</sequence>
<proteinExistence type="predicted"/>
<dbReference type="Proteomes" id="UP000295270">
    <property type="component" value="Unassembled WGS sequence"/>
</dbReference>
<evidence type="ECO:0000313" key="2">
    <source>
        <dbReference type="Proteomes" id="UP000295270"/>
    </source>
</evidence>
<evidence type="ECO:0008006" key="3">
    <source>
        <dbReference type="Google" id="ProtNLM"/>
    </source>
</evidence>
<protein>
    <recommendedName>
        <fullName evidence="3">BON domain-containing protein</fullName>
    </recommendedName>
</protein>
<evidence type="ECO:0000313" key="1">
    <source>
        <dbReference type="EMBL" id="TCN58886.1"/>
    </source>
</evidence>
<comment type="caution">
    <text evidence="1">The sequence shown here is derived from an EMBL/GenBank/DDBJ whole genome shotgun (WGS) entry which is preliminary data.</text>
</comment>
<dbReference type="RefSeq" id="WP_132035008.1">
    <property type="nucleotide sequence ID" value="NZ_JBDSHJ010000034.1"/>
</dbReference>
<dbReference type="EMBL" id="SLWA01000003">
    <property type="protein sequence ID" value="TCN58886.1"/>
    <property type="molecule type" value="Genomic_DNA"/>
</dbReference>
<keyword evidence="2" id="KW-1185">Reference proteome</keyword>
<gene>
    <name evidence="1" type="ORF">EV142_103333</name>
</gene>
<reference evidence="1 2" key="1">
    <citation type="journal article" date="2015" name="Stand. Genomic Sci.">
        <title>Genomic Encyclopedia of Bacterial and Archaeal Type Strains, Phase III: the genomes of soil and plant-associated and newly described type strains.</title>
        <authorList>
            <person name="Whitman W.B."/>
            <person name="Woyke T."/>
            <person name="Klenk H.P."/>
            <person name="Zhou Y."/>
            <person name="Lilburn T.G."/>
            <person name="Beck B.J."/>
            <person name="De Vos P."/>
            <person name="Vandamme P."/>
            <person name="Eisen J.A."/>
            <person name="Garrity G."/>
            <person name="Hugenholtz P."/>
            <person name="Kyrpides N.C."/>
        </authorList>
    </citation>
    <scope>NUCLEOTIDE SEQUENCE [LARGE SCALE GENOMIC DNA]</scope>
    <source>
        <strain evidence="1 2">P5626</strain>
    </source>
</reference>
<accession>A0ABY2AZX4</accession>
<name>A0ABY2AZX4_9FLAO</name>